<comment type="similarity">
    <text evidence="1">Belongs to the class-A beta-lactamase family.</text>
</comment>
<keyword evidence="2" id="KW-0378">Hydrolase</keyword>
<gene>
    <name evidence="4 6" type="ORF">P152DRAFT_460742</name>
</gene>
<reference evidence="6" key="3">
    <citation type="submission" date="2025-04" db="UniProtKB">
        <authorList>
            <consortium name="RefSeq"/>
        </authorList>
    </citation>
    <scope>IDENTIFICATION</scope>
    <source>
        <strain evidence="6">CBS 781.70</strain>
    </source>
</reference>
<dbReference type="PANTHER" id="PTHR43283">
    <property type="entry name" value="BETA-LACTAMASE-RELATED"/>
    <property type="match status" value="1"/>
</dbReference>
<reference evidence="4 6" key="1">
    <citation type="submission" date="2020-01" db="EMBL/GenBank/DDBJ databases">
        <authorList>
            <consortium name="DOE Joint Genome Institute"/>
            <person name="Haridas S."/>
            <person name="Albert R."/>
            <person name="Binder M."/>
            <person name="Bloem J."/>
            <person name="Labutti K."/>
            <person name="Salamov A."/>
            <person name="Andreopoulos B."/>
            <person name="Baker S.E."/>
            <person name="Barry K."/>
            <person name="Bills G."/>
            <person name="Bluhm B.H."/>
            <person name="Cannon C."/>
            <person name="Castanera R."/>
            <person name="Culley D.E."/>
            <person name="Daum C."/>
            <person name="Ezra D."/>
            <person name="Gonzalez J.B."/>
            <person name="Henrissat B."/>
            <person name="Kuo A."/>
            <person name="Liang C."/>
            <person name="Lipzen A."/>
            <person name="Lutzoni F."/>
            <person name="Magnuson J."/>
            <person name="Mondo S."/>
            <person name="Nolan M."/>
            <person name="Ohm R."/>
            <person name="Pangilinan J."/>
            <person name="Park H.-J."/>
            <person name="Ramirez L."/>
            <person name="Alfaro M."/>
            <person name="Sun H."/>
            <person name="Tritt A."/>
            <person name="Yoshinaga Y."/>
            <person name="Zwiers L.-H."/>
            <person name="Turgeon B.G."/>
            <person name="Goodwin S.B."/>
            <person name="Spatafora J.W."/>
            <person name="Crous P.W."/>
            <person name="Grigoriev I.V."/>
        </authorList>
    </citation>
    <scope>NUCLEOTIDE SEQUENCE</scope>
    <source>
        <strain evidence="4 6">CBS 781.70</strain>
    </source>
</reference>
<dbReference type="InterPro" id="IPR001466">
    <property type="entry name" value="Beta-lactam-related"/>
</dbReference>
<dbReference type="RefSeq" id="XP_033531867.1">
    <property type="nucleotide sequence ID" value="XM_033679985.1"/>
</dbReference>
<dbReference type="Proteomes" id="UP000504638">
    <property type="component" value="Unplaced"/>
</dbReference>
<dbReference type="GeneID" id="54420555"/>
<dbReference type="EMBL" id="ML975167">
    <property type="protein sequence ID" value="KAF1810236.1"/>
    <property type="molecule type" value="Genomic_DNA"/>
</dbReference>
<organism evidence="4">
    <name type="scientific">Eremomyces bilateralis CBS 781.70</name>
    <dbReference type="NCBI Taxonomy" id="1392243"/>
    <lineage>
        <taxon>Eukaryota</taxon>
        <taxon>Fungi</taxon>
        <taxon>Dikarya</taxon>
        <taxon>Ascomycota</taxon>
        <taxon>Pezizomycotina</taxon>
        <taxon>Dothideomycetes</taxon>
        <taxon>Dothideomycetes incertae sedis</taxon>
        <taxon>Eremomycetales</taxon>
        <taxon>Eremomycetaceae</taxon>
        <taxon>Eremomyces</taxon>
    </lineage>
</organism>
<dbReference type="SUPFAM" id="SSF56601">
    <property type="entry name" value="beta-lactamase/transpeptidase-like"/>
    <property type="match status" value="1"/>
</dbReference>
<dbReference type="Pfam" id="PF00144">
    <property type="entry name" value="Beta-lactamase"/>
    <property type="match status" value="1"/>
</dbReference>
<evidence type="ECO:0000313" key="6">
    <source>
        <dbReference type="RefSeq" id="XP_033531867.1"/>
    </source>
</evidence>
<sequence length="404" mass="44880">MEKFEKKVRAATGELGKEKQELAGVVVSARSRRFNYDNSFGFKGLGADSPPIDLESTFWAASCTKLLTTIAAMQILEQGKVTLDEDISRILPEFKDPQILVRVEDGKPTLVPAKNKITLRHLLTHSSGLGYTVMSPNLMAYAEATGQQAKMTAPTVNEKYNWPLLFEPGEDFHYGQSVDWAGQVVERISGMRLGDYLAKYVFAPIGVQQSTFHPSRDPAVESNLVEMLLRATPGDSTLTTTTMFDRKAEWEDMGGEGIYTNPTNYVKVLVSITRNDEKILKKESVEQMFTPQLKDPSHLMKHISALLEPGIIAQLMGALPGETAINWGLGGLLSLEEVPGRRRKGSMSWSGLPNLFWWMDPVSESCGCWATNIIPTGDVKSAAMYKEFEEAVYEELTRSKSSRI</sequence>
<accession>A0A6G1FX44</accession>
<dbReference type="GO" id="GO:0016787">
    <property type="term" value="F:hydrolase activity"/>
    <property type="evidence" value="ECO:0007669"/>
    <property type="project" value="UniProtKB-KW"/>
</dbReference>
<protein>
    <submittedName>
        <fullName evidence="4 6">Beta-lactamase</fullName>
    </submittedName>
</protein>
<evidence type="ECO:0000259" key="3">
    <source>
        <dbReference type="Pfam" id="PF00144"/>
    </source>
</evidence>
<evidence type="ECO:0000313" key="4">
    <source>
        <dbReference type="EMBL" id="KAF1810236.1"/>
    </source>
</evidence>
<keyword evidence="5" id="KW-1185">Reference proteome</keyword>
<evidence type="ECO:0000313" key="5">
    <source>
        <dbReference type="Proteomes" id="UP000504638"/>
    </source>
</evidence>
<evidence type="ECO:0000256" key="2">
    <source>
        <dbReference type="ARBA" id="ARBA00022801"/>
    </source>
</evidence>
<proteinExistence type="inferred from homology"/>
<dbReference type="PANTHER" id="PTHR43283:SF17">
    <property type="entry name" value="(LOVD), PUTATIVE (AFU_ORTHOLOGUE AFUA_5G00920)-RELATED"/>
    <property type="match status" value="1"/>
</dbReference>
<reference evidence="6" key="2">
    <citation type="submission" date="2020-04" db="EMBL/GenBank/DDBJ databases">
        <authorList>
            <consortium name="NCBI Genome Project"/>
        </authorList>
    </citation>
    <scope>NUCLEOTIDE SEQUENCE</scope>
    <source>
        <strain evidence="6">CBS 781.70</strain>
    </source>
</reference>
<dbReference type="InterPro" id="IPR012338">
    <property type="entry name" value="Beta-lactam/transpept-like"/>
</dbReference>
<evidence type="ECO:0000256" key="1">
    <source>
        <dbReference type="ARBA" id="ARBA00009009"/>
    </source>
</evidence>
<dbReference type="AlphaFoldDB" id="A0A6G1FX44"/>
<dbReference type="OrthoDB" id="428260at2759"/>
<name>A0A6G1FX44_9PEZI</name>
<dbReference type="InterPro" id="IPR050789">
    <property type="entry name" value="Diverse_Enzym_Activities"/>
</dbReference>
<dbReference type="Gene3D" id="3.40.710.10">
    <property type="entry name" value="DD-peptidase/beta-lactamase superfamily"/>
    <property type="match status" value="1"/>
</dbReference>
<feature type="domain" description="Beta-lactamase-related" evidence="3">
    <location>
        <begin position="13"/>
        <end position="376"/>
    </location>
</feature>